<dbReference type="InterPro" id="IPR012677">
    <property type="entry name" value="Nucleotide-bd_a/b_plait_sf"/>
</dbReference>
<evidence type="ECO:0000256" key="4">
    <source>
        <dbReference type="SAM" id="MobiDB-lite"/>
    </source>
</evidence>
<feature type="compositionally biased region" description="Pro residues" evidence="4">
    <location>
        <begin position="244"/>
        <end position="255"/>
    </location>
</feature>
<keyword evidence="3" id="KW-0539">Nucleus</keyword>
<dbReference type="InterPro" id="IPR035979">
    <property type="entry name" value="RBD_domain_sf"/>
</dbReference>
<reference evidence="6" key="1">
    <citation type="submission" date="2022-06" db="EMBL/GenBank/DDBJ databases">
        <title>Complete genome sequences of two strains of the flax pathogen Septoria linicola.</title>
        <authorList>
            <person name="Lapalu N."/>
            <person name="Simon A."/>
            <person name="Demenou B."/>
            <person name="Paumier D."/>
            <person name="Guillot M.-P."/>
            <person name="Gout L."/>
            <person name="Valade R."/>
        </authorList>
    </citation>
    <scope>NUCLEOTIDE SEQUENCE</scope>
    <source>
        <strain evidence="6">SE15195</strain>
    </source>
</reference>
<feature type="compositionally biased region" description="Basic and acidic residues" evidence="4">
    <location>
        <begin position="500"/>
        <end position="537"/>
    </location>
</feature>
<evidence type="ECO:0000313" key="6">
    <source>
        <dbReference type="EMBL" id="USW50571.1"/>
    </source>
</evidence>
<gene>
    <name evidence="6" type="ORF">Slin15195_G038900</name>
</gene>
<protein>
    <submittedName>
        <fullName evidence="6">G-patch domain, nucleotide-binding alpha-beta plait domain superfamily</fullName>
    </submittedName>
</protein>
<dbReference type="EMBL" id="CP099420">
    <property type="protein sequence ID" value="USW50571.1"/>
    <property type="molecule type" value="Genomic_DNA"/>
</dbReference>
<dbReference type="Pfam" id="PF01585">
    <property type="entry name" value="G-patch"/>
    <property type="match status" value="1"/>
</dbReference>
<evidence type="ECO:0000313" key="7">
    <source>
        <dbReference type="Proteomes" id="UP001056384"/>
    </source>
</evidence>
<keyword evidence="7" id="KW-1185">Reference proteome</keyword>
<keyword evidence="2" id="KW-0694">RNA-binding</keyword>
<dbReference type="AlphaFoldDB" id="A0A9Q9AR78"/>
<dbReference type="GO" id="GO:0000398">
    <property type="term" value="P:mRNA splicing, via spliceosome"/>
    <property type="evidence" value="ECO:0007669"/>
    <property type="project" value="TreeGrafter"/>
</dbReference>
<feature type="region of interest" description="Disordered" evidence="4">
    <location>
        <begin position="397"/>
        <end position="431"/>
    </location>
</feature>
<dbReference type="SUPFAM" id="SSF54928">
    <property type="entry name" value="RNA-binding domain, RBD"/>
    <property type="match status" value="1"/>
</dbReference>
<organism evidence="6 7">
    <name type="scientific">Septoria linicola</name>
    <dbReference type="NCBI Taxonomy" id="215465"/>
    <lineage>
        <taxon>Eukaryota</taxon>
        <taxon>Fungi</taxon>
        <taxon>Dikarya</taxon>
        <taxon>Ascomycota</taxon>
        <taxon>Pezizomycotina</taxon>
        <taxon>Dothideomycetes</taxon>
        <taxon>Dothideomycetidae</taxon>
        <taxon>Mycosphaerellales</taxon>
        <taxon>Mycosphaerellaceae</taxon>
        <taxon>Septoria</taxon>
    </lineage>
</organism>
<evidence type="ECO:0000259" key="5">
    <source>
        <dbReference type="PROSITE" id="PS50174"/>
    </source>
</evidence>
<dbReference type="Proteomes" id="UP001056384">
    <property type="component" value="Chromosome 3"/>
</dbReference>
<dbReference type="SMART" id="SM00443">
    <property type="entry name" value="G_patch"/>
    <property type="match status" value="1"/>
</dbReference>
<name>A0A9Q9AR78_9PEZI</name>
<dbReference type="OrthoDB" id="29221at2759"/>
<feature type="region of interest" description="Disordered" evidence="4">
    <location>
        <begin position="239"/>
        <end position="342"/>
    </location>
</feature>
<feature type="region of interest" description="Disordered" evidence="4">
    <location>
        <begin position="1"/>
        <end position="63"/>
    </location>
</feature>
<feature type="region of interest" description="Disordered" evidence="4">
    <location>
        <begin position="495"/>
        <end position="537"/>
    </location>
</feature>
<feature type="compositionally biased region" description="Basic and acidic residues" evidence="4">
    <location>
        <begin position="299"/>
        <end position="314"/>
    </location>
</feature>
<dbReference type="InterPro" id="IPR000467">
    <property type="entry name" value="G_patch_dom"/>
</dbReference>
<dbReference type="PANTHER" id="PTHR13948:SF3">
    <property type="entry name" value="FI21118P1"/>
    <property type="match status" value="1"/>
</dbReference>
<feature type="compositionally biased region" description="Low complexity" evidence="4">
    <location>
        <begin position="315"/>
        <end position="335"/>
    </location>
</feature>
<evidence type="ECO:0000256" key="3">
    <source>
        <dbReference type="ARBA" id="ARBA00023242"/>
    </source>
</evidence>
<sequence>MPNVSLQDDRHNSRLSSSNDYYPQDYSRPPRQYFETYPAHSDDFYDEPVLPPPSNGDGDVSADNRELPFLLIRGLKANTSEEILSKGLEKLYREDDKDQQTPANNAAAPASLPTGAGPVAATPLAALIAAVPVKPLAAPGASPSSLKRVYVIRDRETEKGLTFGFAEYHTVADAKAAHWKSRWLRDKCTISSKKIEVDYPHLGVFPVAMPGQTDPKYQFQLGSGSTHQYHDQRYYASTLEVNEAPPPRTKSPSPPTATKTTKKRTKDTAGIDSLDGGTTKKIKSGEPKGMGIVNLWQKKQAELRGEVPDSHDSRPSSAGSDSPSVSVEQPQQSYVFQGEKDGKQRKACLLCGTELPEKVTPQRHCEGSEKHAANLRDEAKCQEALERLTKWGLTADQTVKLPPPKPVEKPEYRDRAKERRIQEAKAGTTEKLKVSLKGAAAAKKAGPVSTQPVAPNYGKGLNLLQKSGYKEGQGLGVGGSGLTAPIEQISYNAGVGLGHEGSKKGDANEEAARMTKGDGGFLEKTKEVARSRYERMQ</sequence>
<dbReference type="Gene3D" id="3.30.70.330">
    <property type="match status" value="1"/>
</dbReference>
<dbReference type="GO" id="GO:0003723">
    <property type="term" value="F:RNA binding"/>
    <property type="evidence" value="ECO:0007669"/>
    <property type="project" value="UniProtKB-KW"/>
</dbReference>
<comment type="subcellular location">
    <subcellularLocation>
        <location evidence="1">Nucleus</location>
    </subcellularLocation>
</comment>
<evidence type="ECO:0000256" key="2">
    <source>
        <dbReference type="ARBA" id="ARBA00022884"/>
    </source>
</evidence>
<dbReference type="PROSITE" id="PS50174">
    <property type="entry name" value="G_PATCH"/>
    <property type="match status" value="1"/>
</dbReference>
<dbReference type="GO" id="GO:0005634">
    <property type="term" value="C:nucleus"/>
    <property type="evidence" value="ECO:0007669"/>
    <property type="project" value="UniProtKB-SubCell"/>
</dbReference>
<dbReference type="PANTHER" id="PTHR13948">
    <property type="entry name" value="RNA-BINDING PROTEIN"/>
    <property type="match status" value="1"/>
</dbReference>
<feature type="domain" description="G-patch" evidence="5">
    <location>
        <begin position="456"/>
        <end position="502"/>
    </location>
</feature>
<proteinExistence type="predicted"/>
<evidence type="ECO:0000256" key="1">
    <source>
        <dbReference type="ARBA" id="ARBA00004123"/>
    </source>
</evidence>
<accession>A0A9Q9AR78</accession>
<feature type="compositionally biased region" description="Basic and acidic residues" evidence="4">
    <location>
        <begin position="406"/>
        <end position="431"/>
    </location>
</feature>